<dbReference type="GO" id="GO:0005524">
    <property type="term" value="F:ATP binding"/>
    <property type="evidence" value="ECO:0007669"/>
    <property type="project" value="UniProtKB-KW"/>
</dbReference>
<dbReference type="InterPro" id="IPR041552">
    <property type="entry name" value="UvrA_DNA-bd"/>
</dbReference>
<reference evidence="18 19" key="1">
    <citation type="submission" date="2020-04" db="EMBL/GenBank/DDBJ databases">
        <authorList>
            <person name="Pajer P."/>
            <person name="Broz P."/>
        </authorList>
    </citation>
    <scope>NUCLEOTIDE SEQUENCE [LARGE SCALE GENOMIC DNA]</scope>
    <source>
        <strain evidence="19">NRL-ATB46093</strain>
    </source>
</reference>
<sequence length="817" mass="90707">MADFIEIKDAAENNLKNISVNIPKNKFVVITGPSGSGKSTLAVDILQRESQRQYFEMNGMTTNFINKPKVGSISGLSPSIGVSQHTTTNRNPRSTVGTVTDMYTYLRVIYEKLGERECPNCHKRVKKPADMDEESLLMPCSNCGYEMKNLNKAHFSFNTVEGACETCLGLGKTLSIRTELIFDQELSLNGGAVKTWYKNIIDYYGLVLKAAAKHYGFEFDMDLPLKNYSPEQRNLLYYGIESEQFKQHFPDTPPPKTTNKGKFEGVVTAMWRRYQEREGVSNEAMYFYHQTCPECHGEKLKKESRQVIVAGLPISEVSKKPLDQLLEWVQEIAKELEDRENSIARSLVFELKVKIERIVSIGLGYLSMERQSVTLSGGESQRLRLATILGSALSGVLYILDEPTIGLHPKDTAGLVDVLKQLRDLDNTVLVIEHDVDVMEQADWIIDIGPGAGMHGGEIVGQGTLESLKTQDQSVTGNYLKEMYVPRPKRRAGNGQKITVHNAVKNNLKDVTVAFPLGCFIAVTGVSGSGKSSLLFDVVAASAEEDHIREGYSHIEGLETVERMVTVDQSALSRMQRSNIATYTEVYTLFRTLFAKLPESVERGLTAKHFSFNTEGGRCEHCQGMGFVLVNMHFLPDLEVVCPVCSGKRFKEEVLEVSYKGHSISSILDLSIEESMELFTENKKVQMTINLLLEVGLGYLKWGQTLTTLSGGEAQRLKLAKELNKPAKGQTLYILDEPSTGLHPNDVKQLLLLLNKLVDAGNTVIIVEHNTEMIQETDWIVDLGPEGGEAGGYIVAEGTPEQVAKNPASYTGGFLKV</sequence>
<evidence type="ECO:0000256" key="15">
    <source>
        <dbReference type="ARBA" id="ARBA00039316"/>
    </source>
</evidence>
<dbReference type="SUPFAM" id="SSF52540">
    <property type="entry name" value="P-loop containing nucleoside triphosphate hydrolases"/>
    <property type="match status" value="2"/>
</dbReference>
<evidence type="ECO:0000256" key="12">
    <source>
        <dbReference type="ARBA" id="ARBA00023125"/>
    </source>
</evidence>
<dbReference type="GO" id="GO:0005737">
    <property type="term" value="C:cytoplasm"/>
    <property type="evidence" value="ECO:0007669"/>
    <property type="project" value="UniProtKB-SubCell"/>
</dbReference>
<evidence type="ECO:0000256" key="4">
    <source>
        <dbReference type="ARBA" id="ARBA00022737"/>
    </source>
</evidence>
<dbReference type="EMBL" id="CP051177">
    <property type="protein sequence ID" value="QKX51543.1"/>
    <property type="molecule type" value="Genomic_DNA"/>
</dbReference>
<dbReference type="GO" id="GO:0009380">
    <property type="term" value="C:excinuclease repair complex"/>
    <property type="evidence" value="ECO:0007669"/>
    <property type="project" value="InterPro"/>
</dbReference>
<protein>
    <recommendedName>
        <fullName evidence="15">UvrABC system protein A</fullName>
    </recommendedName>
    <alternativeName>
        <fullName evidence="16">Excinuclease ABC subunit A</fullName>
    </alternativeName>
</protein>
<keyword evidence="6" id="KW-0227">DNA damage</keyword>
<evidence type="ECO:0000256" key="11">
    <source>
        <dbReference type="ARBA" id="ARBA00022881"/>
    </source>
</evidence>
<dbReference type="GO" id="GO:0016887">
    <property type="term" value="F:ATP hydrolysis activity"/>
    <property type="evidence" value="ECO:0007669"/>
    <property type="project" value="InterPro"/>
</dbReference>
<evidence type="ECO:0000256" key="7">
    <source>
        <dbReference type="ARBA" id="ARBA00022769"/>
    </source>
</evidence>
<keyword evidence="11" id="KW-0267">Excision nuclease</keyword>
<dbReference type="GO" id="GO:0004518">
    <property type="term" value="F:nuclease activity"/>
    <property type="evidence" value="ECO:0007669"/>
    <property type="project" value="UniProtKB-KW"/>
</dbReference>
<evidence type="ECO:0000256" key="9">
    <source>
        <dbReference type="ARBA" id="ARBA00022833"/>
    </source>
</evidence>
<keyword evidence="7" id="KW-0228">DNA excision</keyword>
<evidence type="ECO:0000313" key="19">
    <source>
        <dbReference type="Proteomes" id="UP000509222"/>
    </source>
</evidence>
<keyword evidence="19" id="KW-1185">Reference proteome</keyword>
<dbReference type="Gene3D" id="1.10.8.280">
    <property type="entry name" value="ABC transporter ATPase domain-like"/>
    <property type="match status" value="1"/>
</dbReference>
<dbReference type="GO" id="GO:0003677">
    <property type="term" value="F:DNA binding"/>
    <property type="evidence" value="ECO:0007669"/>
    <property type="project" value="UniProtKB-KW"/>
</dbReference>
<organism evidence="18 19">
    <name type="scientific">Planococcus glaciei</name>
    <dbReference type="NCBI Taxonomy" id="459472"/>
    <lineage>
        <taxon>Bacteria</taxon>
        <taxon>Bacillati</taxon>
        <taxon>Bacillota</taxon>
        <taxon>Bacilli</taxon>
        <taxon>Bacillales</taxon>
        <taxon>Caryophanaceae</taxon>
        <taxon>Planococcus</taxon>
    </lineage>
</organism>
<dbReference type="Gene3D" id="1.20.1580.10">
    <property type="entry name" value="ABC transporter ATPase like domain"/>
    <property type="match status" value="2"/>
</dbReference>
<dbReference type="InterPro" id="IPR004602">
    <property type="entry name" value="UvrA"/>
</dbReference>
<evidence type="ECO:0000256" key="14">
    <source>
        <dbReference type="ARBA" id="ARBA00038000"/>
    </source>
</evidence>
<evidence type="ECO:0000256" key="13">
    <source>
        <dbReference type="ARBA" id="ARBA00023204"/>
    </source>
</evidence>
<keyword evidence="9" id="KW-0862">Zinc</keyword>
<evidence type="ECO:0000256" key="6">
    <source>
        <dbReference type="ARBA" id="ARBA00022763"/>
    </source>
</evidence>
<keyword evidence="4" id="KW-0677">Repeat</keyword>
<evidence type="ECO:0000256" key="16">
    <source>
        <dbReference type="ARBA" id="ARBA00042156"/>
    </source>
</evidence>
<keyword evidence="3" id="KW-0479">Metal-binding</keyword>
<evidence type="ECO:0000313" key="18">
    <source>
        <dbReference type="EMBL" id="QKX51543.1"/>
    </source>
</evidence>
<dbReference type="Gene3D" id="3.40.50.300">
    <property type="entry name" value="P-loop containing nucleotide triphosphate hydrolases"/>
    <property type="match status" value="2"/>
</dbReference>
<evidence type="ECO:0000256" key="2">
    <source>
        <dbReference type="ARBA" id="ARBA00022490"/>
    </source>
</evidence>
<evidence type="ECO:0000256" key="1">
    <source>
        <dbReference type="ARBA" id="ARBA00004496"/>
    </source>
</evidence>
<dbReference type="PROSITE" id="PS00211">
    <property type="entry name" value="ABC_TRANSPORTER_1"/>
    <property type="match status" value="2"/>
</dbReference>
<keyword evidence="12" id="KW-0238">DNA-binding</keyword>
<dbReference type="GO" id="GO:0008270">
    <property type="term" value="F:zinc ion binding"/>
    <property type="evidence" value="ECO:0007669"/>
    <property type="project" value="UniProtKB-KW"/>
</dbReference>
<dbReference type="AlphaFoldDB" id="A0A7H8QE62"/>
<dbReference type="PROSITE" id="PS50893">
    <property type="entry name" value="ABC_TRANSPORTER_2"/>
    <property type="match status" value="1"/>
</dbReference>
<keyword evidence="13" id="KW-0234">DNA repair</keyword>
<dbReference type="PANTHER" id="PTHR43152:SF1">
    <property type="entry name" value="UVRA PROTEIN"/>
    <property type="match status" value="1"/>
</dbReference>
<dbReference type="GO" id="GO:0006289">
    <property type="term" value="P:nucleotide-excision repair"/>
    <property type="evidence" value="ECO:0007669"/>
    <property type="project" value="InterPro"/>
</dbReference>
<dbReference type="Pfam" id="PF00005">
    <property type="entry name" value="ABC_tran"/>
    <property type="match status" value="2"/>
</dbReference>
<feature type="domain" description="ABC transporter" evidence="17">
    <location>
        <begin position="490"/>
        <end position="816"/>
    </location>
</feature>
<keyword evidence="5" id="KW-0547">Nucleotide-binding</keyword>
<evidence type="ECO:0000256" key="10">
    <source>
        <dbReference type="ARBA" id="ARBA00022840"/>
    </source>
</evidence>
<keyword evidence="2" id="KW-0963">Cytoplasm</keyword>
<dbReference type="PANTHER" id="PTHR43152">
    <property type="entry name" value="UVRABC SYSTEM PROTEIN A"/>
    <property type="match status" value="1"/>
</dbReference>
<evidence type="ECO:0000256" key="5">
    <source>
        <dbReference type="ARBA" id="ARBA00022741"/>
    </source>
</evidence>
<dbReference type="NCBIfam" id="TIGR00630">
    <property type="entry name" value="uvra"/>
    <property type="match status" value="1"/>
</dbReference>
<dbReference type="Proteomes" id="UP000509222">
    <property type="component" value="Chromosome"/>
</dbReference>
<evidence type="ECO:0000256" key="3">
    <source>
        <dbReference type="ARBA" id="ARBA00022723"/>
    </source>
</evidence>
<comment type="similarity">
    <text evidence="14">Belongs to the ABC transporter superfamily. UvrA family.</text>
</comment>
<dbReference type="RefSeq" id="WP_176294754.1">
    <property type="nucleotide sequence ID" value="NZ_CP051177.1"/>
</dbReference>
<proteinExistence type="inferred from homology"/>
<dbReference type="Pfam" id="PF17755">
    <property type="entry name" value="UvrA_DNA-bind"/>
    <property type="match status" value="1"/>
</dbReference>
<gene>
    <name evidence="18" type="primary">uvrA</name>
    <name evidence="18" type="ORF">HF394_13785</name>
</gene>
<accession>A0A7H8QE62</accession>
<evidence type="ECO:0000256" key="8">
    <source>
        <dbReference type="ARBA" id="ARBA00022771"/>
    </source>
</evidence>
<evidence type="ECO:0000259" key="17">
    <source>
        <dbReference type="PROSITE" id="PS50893"/>
    </source>
</evidence>
<dbReference type="InterPro" id="IPR003439">
    <property type="entry name" value="ABC_transporter-like_ATP-bd"/>
</dbReference>
<dbReference type="InterPro" id="IPR017871">
    <property type="entry name" value="ABC_transporter-like_CS"/>
</dbReference>
<dbReference type="InterPro" id="IPR027417">
    <property type="entry name" value="P-loop_NTPase"/>
</dbReference>
<comment type="subcellular location">
    <subcellularLocation>
        <location evidence="1">Cytoplasm</location>
    </subcellularLocation>
</comment>
<keyword evidence="10" id="KW-0067">ATP-binding</keyword>
<keyword evidence="8" id="KW-0863">Zinc-finger</keyword>
<reference evidence="19" key="2">
    <citation type="submission" date="2020-06" db="EMBL/GenBank/DDBJ databases">
        <title>Isolation of Planomicrobium glaciei.</title>
        <authorList>
            <person name="Malisova L."/>
            <person name="Safrankova R."/>
            <person name="Jakubu V."/>
            <person name="Spanelova P."/>
        </authorList>
    </citation>
    <scope>NUCLEOTIDE SEQUENCE [LARGE SCALE GENOMIC DNA]</scope>
    <source>
        <strain evidence="19">NRL-ATB46093</strain>
    </source>
</reference>
<name>A0A7H8QE62_9BACL</name>